<comment type="caution">
    <text evidence="3">The sequence shown here is derived from an EMBL/GenBank/DDBJ whole genome shotgun (WGS) entry which is preliminary data.</text>
</comment>
<feature type="region of interest" description="Disordered" evidence="1">
    <location>
        <begin position="98"/>
        <end position="119"/>
    </location>
</feature>
<evidence type="ECO:0000256" key="1">
    <source>
        <dbReference type="SAM" id="MobiDB-lite"/>
    </source>
</evidence>
<accession>A0A2R6NPC9</accession>
<dbReference type="InterPro" id="IPR013087">
    <property type="entry name" value="Znf_C2H2_type"/>
</dbReference>
<dbReference type="EMBL" id="MLYV02000993">
    <property type="protein sequence ID" value="PSR74353.1"/>
    <property type="molecule type" value="Genomic_DNA"/>
</dbReference>
<keyword evidence="4" id="KW-1185">Reference proteome</keyword>
<dbReference type="OrthoDB" id="3199698at2759"/>
<protein>
    <recommendedName>
        <fullName evidence="2">C2H2-type domain-containing protein</fullName>
    </recommendedName>
</protein>
<dbReference type="Pfam" id="PF18759">
    <property type="entry name" value="Plavaka"/>
    <property type="match status" value="1"/>
</dbReference>
<evidence type="ECO:0000313" key="4">
    <source>
        <dbReference type="Proteomes" id="UP000186601"/>
    </source>
</evidence>
<feature type="compositionally biased region" description="Polar residues" evidence="1">
    <location>
        <begin position="109"/>
        <end position="119"/>
    </location>
</feature>
<dbReference type="PROSITE" id="PS00028">
    <property type="entry name" value="ZINC_FINGER_C2H2_1"/>
    <property type="match status" value="1"/>
</dbReference>
<dbReference type="AlphaFoldDB" id="A0A2R6NPC9"/>
<organism evidence="3 4">
    <name type="scientific">Hermanssonia centrifuga</name>
    <dbReference type="NCBI Taxonomy" id="98765"/>
    <lineage>
        <taxon>Eukaryota</taxon>
        <taxon>Fungi</taxon>
        <taxon>Dikarya</taxon>
        <taxon>Basidiomycota</taxon>
        <taxon>Agaricomycotina</taxon>
        <taxon>Agaricomycetes</taxon>
        <taxon>Polyporales</taxon>
        <taxon>Meruliaceae</taxon>
        <taxon>Hermanssonia</taxon>
    </lineage>
</organism>
<reference evidence="3 4" key="1">
    <citation type="submission" date="2018-02" db="EMBL/GenBank/DDBJ databases">
        <title>Genome sequence of the basidiomycete white-rot fungus Phlebia centrifuga.</title>
        <authorList>
            <person name="Granchi Z."/>
            <person name="Peng M."/>
            <person name="de Vries R.P."/>
            <person name="Hilden K."/>
            <person name="Makela M.R."/>
            <person name="Grigoriev I."/>
            <person name="Riley R."/>
        </authorList>
    </citation>
    <scope>NUCLEOTIDE SEQUENCE [LARGE SCALE GENOMIC DNA]</scope>
    <source>
        <strain evidence="3 4">FBCC195</strain>
    </source>
</reference>
<feature type="domain" description="C2H2-type" evidence="2">
    <location>
        <begin position="25"/>
        <end position="46"/>
    </location>
</feature>
<dbReference type="STRING" id="98765.A0A2R6NPC9"/>
<gene>
    <name evidence="3" type="ORF">PHLCEN_2v9915</name>
</gene>
<dbReference type="InterPro" id="IPR041078">
    <property type="entry name" value="Plavaka"/>
</dbReference>
<name>A0A2R6NPC9_9APHY</name>
<dbReference type="Proteomes" id="UP000186601">
    <property type="component" value="Unassembled WGS sequence"/>
</dbReference>
<sequence>MPASSPRARRNGRENRAFNPVRHLCQTCHRVLRNLSGLTKHIHTFHARPHGHSLPTQGAATDNEANVTVRPLDDGPQHQGLKDGQLYHLVHPTMNGRPCDSQGRFLEDPTSQPSCRTESAASDWSPFASRLQFETADFLFQRARMSQGNIDHLLELWAASLIPYGALPPFASVSHMLETIDAIPFGDAPWTSFKVRYTGDLPPNPPPWMTAEYEVSHRDPLVCIRNMLANPDFADEFDVAPYREYDPSLKRQYTNLMSGNWAWKQADVIVAEDPQTNGAMYCPLILGSDKTTVSVATGQNEYHPVYMSLGNVWNNVRRAHRNAILIIAFLSIPKTEKRYANDSRFRLFRRQLFHASLSEILNPVRPFMLKPDITRCPDGHFRRVIYGLGPYIADYMEQIVVAAIVQNWCVTCPTRRQHLEHFCEGLDVRTREHAKSLARVCNRKHLWDNYGIINDILVNSLSI</sequence>
<evidence type="ECO:0000313" key="3">
    <source>
        <dbReference type="EMBL" id="PSR74353.1"/>
    </source>
</evidence>
<proteinExistence type="predicted"/>
<evidence type="ECO:0000259" key="2">
    <source>
        <dbReference type="PROSITE" id="PS00028"/>
    </source>
</evidence>